<dbReference type="InterPro" id="IPR050557">
    <property type="entry name" value="RTX_toxin/Mannuronan_C5-epim"/>
</dbReference>
<dbReference type="GO" id="GO:0005509">
    <property type="term" value="F:calcium ion binding"/>
    <property type="evidence" value="ECO:0007669"/>
    <property type="project" value="InterPro"/>
</dbReference>
<protein>
    <submittedName>
        <fullName evidence="3">Calcium-binding protein</fullName>
    </submittedName>
</protein>
<dbReference type="PANTHER" id="PTHR38340">
    <property type="entry name" value="S-LAYER PROTEIN"/>
    <property type="match status" value="1"/>
</dbReference>
<comment type="subcellular location">
    <subcellularLocation>
        <location evidence="1">Secreted</location>
    </subcellularLocation>
</comment>
<dbReference type="GO" id="GO:0005576">
    <property type="term" value="C:extracellular region"/>
    <property type="evidence" value="ECO:0007669"/>
    <property type="project" value="UniProtKB-SubCell"/>
</dbReference>
<name>A0A7C9VAV4_9HYPH</name>
<dbReference type="PRINTS" id="PR00313">
    <property type="entry name" value="CABNDNGRPT"/>
</dbReference>
<evidence type="ECO:0000256" key="1">
    <source>
        <dbReference type="ARBA" id="ARBA00004613"/>
    </source>
</evidence>
<dbReference type="Gene3D" id="2.150.10.10">
    <property type="entry name" value="Serralysin-like metalloprotease, C-terminal"/>
    <property type="match status" value="2"/>
</dbReference>
<evidence type="ECO:0000256" key="2">
    <source>
        <dbReference type="ARBA" id="ARBA00022525"/>
    </source>
</evidence>
<reference evidence="3 4" key="1">
    <citation type="submission" date="2020-02" db="EMBL/GenBank/DDBJ databases">
        <title>Genome sequence of the type strain CGMCC 1.15528 of Mesorhizobium zhangyense.</title>
        <authorList>
            <person name="Gao J."/>
            <person name="Sun J."/>
        </authorList>
    </citation>
    <scope>NUCLEOTIDE SEQUENCE [LARGE SCALE GENOMIC DNA]</scope>
    <source>
        <strain evidence="3 4">CGMCC 1.15528</strain>
    </source>
</reference>
<dbReference type="Proteomes" id="UP000481252">
    <property type="component" value="Unassembled WGS sequence"/>
</dbReference>
<accession>A0A7C9VAV4</accession>
<gene>
    <name evidence="3" type="ORF">G6N74_27890</name>
</gene>
<dbReference type="InterPro" id="IPR018511">
    <property type="entry name" value="Hemolysin-typ_Ca-bd_CS"/>
</dbReference>
<keyword evidence="4" id="KW-1185">Reference proteome</keyword>
<dbReference type="PROSITE" id="PS00330">
    <property type="entry name" value="HEMOLYSIN_CALCIUM"/>
    <property type="match status" value="2"/>
</dbReference>
<dbReference type="InterPro" id="IPR001343">
    <property type="entry name" value="Hemolysn_Ca-bd"/>
</dbReference>
<dbReference type="Pfam" id="PF00353">
    <property type="entry name" value="HemolysinCabind"/>
    <property type="match status" value="4"/>
</dbReference>
<evidence type="ECO:0000313" key="3">
    <source>
        <dbReference type="EMBL" id="NGN44884.1"/>
    </source>
</evidence>
<dbReference type="InterPro" id="IPR011049">
    <property type="entry name" value="Serralysin-like_metalloprot_C"/>
</dbReference>
<dbReference type="PANTHER" id="PTHR38340:SF1">
    <property type="entry name" value="S-LAYER PROTEIN"/>
    <property type="match status" value="1"/>
</dbReference>
<evidence type="ECO:0000313" key="4">
    <source>
        <dbReference type="Proteomes" id="UP000481252"/>
    </source>
</evidence>
<dbReference type="AlphaFoldDB" id="A0A7C9VAV4"/>
<dbReference type="EMBL" id="JAAKZG010000021">
    <property type="protein sequence ID" value="NGN44884.1"/>
    <property type="molecule type" value="Genomic_DNA"/>
</dbReference>
<comment type="caution">
    <text evidence="3">The sequence shown here is derived from an EMBL/GenBank/DDBJ whole genome shotgun (WGS) entry which is preliminary data.</text>
</comment>
<organism evidence="3 4">
    <name type="scientific">Mesorhizobium zhangyense</name>
    <dbReference type="NCBI Taxonomy" id="1776730"/>
    <lineage>
        <taxon>Bacteria</taxon>
        <taxon>Pseudomonadati</taxon>
        <taxon>Pseudomonadota</taxon>
        <taxon>Alphaproteobacteria</taxon>
        <taxon>Hyphomicrobiales</taxon>
        <taxon>Phyllobacteriaceae</taxon>
        <taxon>Mesorhizobium</taxon>
    </lineage>
</organism>
<sequence>MATLTVSFPGGIYPLGLDYNPSIGELVNLNNATVVSSSATQRVLQMENGLKIKLIGTGFTYDAQGHVTGGTLTSSQLLQSNGTTVLQTLSGINRPFADVYDAAETFSGWDLNAWLMSGNDTINGSAGHDDLYGHAGNDTLNGGDGDDFLVGGAGKDTYNGGNGYDQISFAEYETTALRGVNINAVTRIAVDQWGNSESFTSIESFRGSQFADVMLGSAASEQFMGMNGRDRIDGGGGIDEVRYHRDANWGGNAGVNVNLTTGVAIDGFGKQDTLLNIENVRGTAVSDVLVGNAVSNVLRGEAGNDSLNGMAGADTMKGGTGNDTYYVDNAGDIVDELSDGGSGTDRVLSSISFSLANTTQVKGTVENLTLTGTGAISGTGNASANTIVGNGGNNILNGGLGNDTLTGGAGSDTFFFSTALNASTNKDTITDFNVAADTIRLENAIFTGLAAGTLTAAAFHTGSAAADANDRIIYNKTTGALLFDKDGLGGAAAVQFATITPNLTLTNADFFVV</sequence>
<dbReference type="SUPFAM" id="SSF51120">
    <property type="entry name" value="beta-Roll"/>
    <property type="match status" value="3"/>
</dbReference>
<keyword evidence="2" id="KW-0964">Secreted</keyword>
<proteinExistence type="predicted"/>
<dbReference type="RefSeq" id="WP_165121259.1">
    <property type="nucleotide sequence ID" value="NZ_JAAKZG010000021.1"/>
</dbReference>